<feature type="transmembrane region" description="Helical" evidence="2">
    <location>
        <begin position="1155"/>
        <end position="1177"/>
    </location>
</feature>
<feature type="transmembrane region" description="Helical" evidence="2">
    <location>
        <begin position="1121"/>
        <end position="1143"/>
    </location>
</feature>
<feature type="transmembrane region" description="Helical" evidence="2">
    <location>
        <begin position="830"/>
        <end position="851"/>
    </location>
</feature>
<keyword evidence="2" id="KW-0812">Transmembrane</keyword>
<feature type="region of interest" description="Disordered" evidence="1">
    <location>
        <begin position="1"/>
        <end position="20"/>
    </location>
</feature>
<gene>
    <name evidence="3" type="ORF">BN869_000013384_1</name>
</gene>
<feature type="transmembrane region" description="Helical" evidence="2">
    <location>
        <begin position="605"/>
        <end position="638"/>
    </location>
</feature>
<evidence type="ECO:0000313" key="3">
    <source>
        <dbReference type="EMBL" id="CEO57326.1"/>
    </source>
</evidence>
<feature type="transmembrane region" description="Helical" evidence="2">
    <location>
        <begin position="576"/>
        <end position="593"/>
    </location>
</feature>
<feature type="transmembrane region" description="Helical" evidence="2">
    <location>
        <begin position="857"/>
        <end position="875"/>
    </location>
</feature>
<keyword evidence="2" id="KW-1133">Transmembrane helix</keyword>
<evidence type="ECO:0000256" key="2">
    <source>
        <dbReference type="SAM" id="Phobius"/>
    </source>
</evidence>
<dbReference type="AlphaFoldDB" id="A0A0B7KRA7"/>
<feature type="transmembrane region" description="Helical" evidence="2">
    <location>
        <begin position="895"/>
        <end position="919"/>
    </location>
</feature>
<evidence type="ECO:0008006" key="4">
    <source>
        <dbReference type="Google" id="ProtNLM"/>
    </source>
</evidence>
<keyword evidence="2" id="KW-0472">Membrane</keyword>
<feature type="compositionally biased region" description="Polar residues" evidence="1">
    <location>
        <begin position="1"/>
        <end position="12"/>
    </location>
</feature>
<accession>A0A0B7KRA7</accession>
<feature type="transmembrane region" description="Helical" evidence="2">
    <location>
        <begin position="1020"/>
        <end position="1042"/>
    </location>
</feature>
<proteinExistence type="predicted"/>
<sequence length="1203" mass="134229">MPASTQRQQQRAPNAPDEDCGYLHYPHPENGSLVPLAVQSLRYGPEIPENQPWASLGMPASRVPTLQAAWYWILSPVLVEGSEDRRLTAGSASLVFLRLVAVAPFTGFMLPSWTNGVPALISWNETRQNALEADSLKYELFYDRLSTALSHSSSIEDNLSTMATFSANIQLGGQQVQSENPDSSIVRSHTTFQARSQPGGLSLRPRYLCFLTGSEEKPYRTISVSDYIHEHGDQADTEFIFVSYTRMQFRVATDEEIDNYEYPDEETRDANRKLAKGDRETLARWGVDAALAAGKPAFWLDFECVRDSDGVARSSSKSEDVYRICDIVRAAHSMIIAIGPSAEDKVKNLLRGGDSDSSKIFNTEHSSQWLRQWGSRLWTLPELLLCPNEYRIKLYIFGESKEPKELAKRNFAERAWEDAESVKELVNHYEASAILTPRQLIEIALECFARRKTDQFSAGDVAYAIMGLFPDSQRPQIDQNDSGFRAFARLALAIDDGNILARMMCLGPLHAGSPWSDTSDYWGSRLRDFRPACHVLDVTSSDALVIQDVYATPISWDKIERSTSLKYSGKRFRTPLLVAFNIAWICLPCWLWITHIIPYSRNSMFLFAILIYVSAVVVLVCSILFPFTFMVFGIPYFASKEKSRVIGIQGAVDTATVERYIWGFNHGRLKKIVADDEQSGNLGTFRKEHAGQIFTIVDTTTLTMTVVRCTAPPVAIVVCGQAGGTDRALLCSFNCKTGSYHREKVLRVDPLMSGLMHRTRSLHLCLTPLGPSSTPTTGSETDGDTSGHGISIIDRMTEDVKLTSKPWSLNLLIMVTATQMFSSHTSFSTGNFYSCIAYFAGILLAQLAAFVCFRKGILLQITAPALYSSVMLYFFQDMTNRHCNFPPWLMLPLWLMLQLLYGAAIGIAIAGLVFYHWAWFSKKKAIWQILAWAVLTNEIFRAASLFVKLYKRHYLNHLLDVTISVMILVLTTVSSSHLSLPQDSPRLDGPERMAIISSSAISKYYNGERPKWLKTSGSSWPLTVLYSTIITMIAFISGTMFVNAPHYPLYHFLELLPGSAVVVVSILASRVLPRYLPGLIYMTMVFCSVVGIFMPVRLHLLILPLIWVIILDEMDTLAQAVGLLCVSIAAWGAGGLVSATLIIPLEISLDEITILGIPVFATVQAFLVVLAGTLTVTRERRAASAQRARTVQSQYQDVDEELA</sequence>
<dbReference type="EMBL" id="CDPU01000095">
    <property type="protein sequence ID" value="CEO57326.1"/>
    <property type="molecule type" value="Genomic_DNA"/>
</dbReference>
<organism evidence="3">
    <name type="scientific">Bionectria ochroleuca</name>
    <name type="common">Gliocladium roseum</name>
    <dbReference type="NCBI Taxonomy" id="29856"/>
    <lineage>
        <taxon>Eukaryota</taxon>
        <taxon>Fungi</taxon>
        <taxon>Dikarya</taxon>
        <taxon>Ascomycota</taxon>
        <taxon>Pezizomycotina</taxon>
        <taxon>Sordariomycetes</taxon>
        <taxon>Hypocreomycetidae</taxon>
        <taxon>Hypocreales</taxon>
        <taxon>Bionectriaceae</taxon>
        <taxon>Clonostachys</taxon>
    </lineage>
</organism>
<protein>
    <recommendedName>
        <fullName evidence="4">Heterokaryon incompatibility domain-containing protein</fullName>
    </recommendedName>
</protein>
<evidence type="ECO:0000256" key="1">
    <source>
        <dbReference type="SAM" id="MobiDB-lite"/>
    </source>
</evidence>
<feature type="transmembrane region" description="Helical" evidence="2">
    <location>
        <begin position="1080"/>
        <end position="1109"/>
    </location>
</feature>
<name>A0A0B7KRA7_BIOOC</name>
<reference evidence="3" key="1">
    <citation type="submission" date="2015-01" db="EMBL/GenBank/DDBJ databases">
        <authorList>
            <person name="Durling Mikael"/>
        </authorList>
    </citation>
    <scope>NUCLEOTIDE SEQUENCE</scope>
</reference>
<feature type="transmembrane region" description="Helical" evidence="2">
    <location>
        <begin position="958"/>
        <end position="980"/>
    </location>
</feature>
<feature type="transmembrane region" description="Helical" evidence="2">
    <location>
        <begin position="1049"/>
        <end position="1068"/>
    </location>
</feature>